<reference evidence="5 6" key="1">
    <citation type="journal article" date="2007" name="Proc. Natl. Acad. Sci. U.S.A.">
        <title>The tiny eukaryote Ostreococcus provides genomic insights into the paradox of plankton speciation.</title>
        <authorList>
            <person name="Palenik B."/>
            <person name="Grimwood J."/>
            <person name="Aerts A."/>
            <person name="Rouze P."/>
            <person name="Salamov A."/>
            <person name="Putnam N."/>
            <person name="Dupont C."/>
            <person name="Jorgensen R."/>
            <person name="Derelle E."/>
            <person name="Rombauts S."/>
            <person name="Zhou K."/>
            <person name="Otillar R."/>
            <person name="Merchant S.S."/>
            <person name="Podell S."/>
            <person name="Gaasterland T."/>
            <person name="Napoli C."/>
            <person name="Gendler K."/>
            <person name="Manuell A."/>
            <person name="Tai V."/>
            <person name="Vallon O."/>
            <person name="Piganeau G."/>
            <person name="Jancek S."/>
            <person name="Heijde M."/>
            <person name="Jabbari K."/>
            <person name="Bowler C."/>
            <person name="Lohr M."/>
            <person name="Robbens S."/>
            <person name="Werner G."/>
            <person name="Dubchak I."/>
            <person name="Pazour G.J."/>
            <person name="Ren Q."/>
            <person name="Paulsen I."/>
            <person name="Delwiche C."/>
            <person name="Schmutz J."/>
            <person name="Rokhsar D."/>
            <person name="Van de Peer Y."/>
            <person name="Moreau H."/>
            <person name="Grigoriev I.V."/>
        </authorList>
    </citation>
    <scope>NUCLEOTIDE SEQUENCE [LARGE SCALE GENOMIC DNA]</scope>
    <source>
        <strain evidence="5 6">CCE9901</strain>
    </source>
</reference>
<dbReference type="AlphaFoldDB" id="A4SB76"/>
<keyword evidence="6" id="KW-1185">Reference proteome</keyword>
<dbReference type="InterPro" id="IPR050883">
    <property type="entry name" value="PNGase"/>
</dbReference>
<keyword evidence="2" id="KW-0479">Metal-binding</keyword>
<dbReference type="RefSeq" id="XP_001422727.1">
    <property type="nucleotide sequence ID" value="XM_001422690.1"/>
</dbReference>
<dbReference type="KEGG" id="olu:OSTLU_5312"/>
<dbReference type="Proteomes" id="UP000001568">
    <property type="component" value="Chromosome 20"/>
</dbReference>
<dbReference type="Pfam" id="PF01841">
    <property type="entry name" value="Transglut_core"/>
    <property type="match status" value="1"/>
</dbReference>
<evidence type="ECO:0000313" key="5">
    <source>
        <dbReference type="EMBL" id="ABP01044.1"/>
    </source>
</evidence>
<dbReference type="GO" id="GO:0000224">
    <property type="term" value="F:peptide-N4-(N-acetyl-beta-glucosaminyl)asparagine amidase activity"/>
    <property type="evidence" value="ECO:0007669"/>
    <property type="project" value="TreeGrafter"/>
</dbReference>
<dbReference type="OMA" id="PRYNSAI"/>
<gene>
    <name evidence="5" type="ORF">OSTLU_5312</name>
</gene>
<sequence>LLRWFKEDFFEWVDKPKCEKCGNAETRLKRTDQGEALRAEEREGEASRAEVYECSTCRAETRFPRYNSAIKLLDTRRGRCGEWANAFTLCCRAMGYRARWVLDWTDHVWTEVYSERQKRWLHCDPCENVCDKPLLYEQGWGKQLSYVIAFSVEGVVDVTKRYTKDMKPLYRRRGEVYEPWLKSRCDALTRELRMQIPANEVKELEAQDAMESLELDKPAVDIGESLPGRQTGSFSWRAARGELG</sequence>
<accession>A4SB76</accession>
<comment type="similarity">
    <text evidence="1">Belongs to the transglutaminase-like superfamily. PNGase family.</text>
</comment>
<dbReference type="GO" id="GO:0006516">
    <property type="term" value="P:glycoprotein catabolic process"/>
    <property type="evidence" value="ECO:0007669"/>
    <property type="project" value="TreeGrafter"/>
</dbReference>
<dbReference type="HOGENOM" id="CLU_031058_0_0_1"/>
<feature type="non-terminal residue" evidence="5">
    <location>
        <position position="244"/>
    </location>
</feature>
<dbReference type="SMART" id="SM00460">
    <property type="entry name" value="TGc"/>
    <property type="match status" value="1"/>
</dbReference>
<dbReference type="GO" id="GO:0005829">
    <property type="term" value="C:cytosol"/>
    <property type="evidence" value="ECO:0007669"/>
    <property type="project" value="TreeGrafter"/>
</dbReference>
<keyword evidence="3" id="KW-0862">Zinc</keyword>
<dbReference type="Gramene" id="ABP01044">
    <property type="protein sequence ID" value="ABP01044"/>
    <property type="gene ID" value="OSTLU_5312"/>
</dbReference>
<dbReference type="InterPro" id="IPR002931">
    <property type="entry name" value="Transglutaminase-like"/>
</dbReference>
<dbReference type="PANTHER" id="PTHR12143">
    <property type="entry name" value="PEPTIDE N-GLYCANASE PNGASE -RELATED"/>
    <property type="match status" value="1"/>
</dbReference>
<dbReference type="eggNOG" id="KOG0909">
    <property type="taxonomic scope" value="Eukaryota"/>
</dbReference>
<dbReference type="STRING" id="436017.A4SB76"/>
<evidence type="ECO:0000256" key="1">
    <source>
        <dbReference type="ARBA" id="ARBA00009390"/>
    </source>
</evidence>
<name>A4SB76_OSTLU</name>
<feature type="non-terminal residue" evidence="5">
    <location>
        <position position="1"/>
    </location>
</feature>
<dbReference type="Gene3D" id="1.10.1740.90">
    <property type="match status" value="1"/>
</dbReference>
<proteinExistence type="inferred from homology"/>
<evidence type="ECO:0000313" key="6">
    <source>
        <dbReference type="Proteomes" id="UP000001568"/>
    </source>
</evidence>
<dbReference type="PANTHER" id="PTHR12143:SF19">
    <property type="entry name" value="PEPTIDE-N(4)-(N-ACETYL-BETA-GLUCOSAMINYL)ASPARAGINE AMIDASE"/>
    <property type="match status" value="1"/>
</dbReference>
<dbReference type="SUPFAM" id="SSF54001">
    <property type="entry name" value="Cysteine proteinases"/>
    <property type="match status" value="1"/>
</dbReference>
<evidence type="ECO:0000256" key="2">
    <source>
        <dbReference type="ARBA" id="ARBA00022723"/>
    </source>
</evidence>
<dbReference type="GeneID" id="5006627"/>
<protein>
    <recommendedName>
        <fullName evidence="4">Transglutaminase-like domain-containing protein</fullName>
    </recommendedName>
</protein>
<dbReference type="OrthoDB" id="409136at2759"/>
<organism evidence="5 6">
    <name type="scientific">Ostreococcus lucimarinus (strain CCE9901)</name>
    <dbReference type="NCBI Taxonomy" id="436017"/>
    <lineage>
        <taxon>Eukaryota</taxon>
        <taxon>Viridiplantae</taxon>
        <taxon>Chlorophyta</taxon>
        <taxon>Mamiellophyceae</taxon>
        <taxon>Mamiellales</taxon>
        <taxon>Bathycoccaceae</taxon>
        <taxon>Ostreococcus</taxon>
    </lineage>
</organism>
<feature type="domain" description="Transglutaminase-like" evidence="4">
    <location>
        <begin position="72"/>
        <end position="127"/>
    </location>
</feature>
<evidence type="ECO:0000256" key="3">
    <source>
        <dbReference type="ARBA" id="ARBA00022833"/>
    </source>
</evidence>
<dbReference type="GO" id="GO:0005634">
    <property type="term" value="C:nucleus"/>
    <property type="evidence" value="ECO:0007669"/>
    <property type="project" value="TreeGrafter"/>
</dbReference>
<dbReference type="Gene3D" id="3.10.620.30">
    <property type="match status" value="1"/>
</dbReference>
<evidence type="ECO:0000259" key="4">
    <source>
        <dbReference type="SMART" id="SM00460"/>
    </source>
</evidence>
<dbReference type="GO" id="GO:0046872">
    <property type="term" value="F:metal ion binding"/>
    <property type="evidence" value="ECO:0007669"/>
    <property type="project" value="UniProtKB-KW"/>
</dbReference>
<dbReference type="InterPro" id="IPR038765">
    <property type="entry name" value="Papain-like_cys_pep_sf"/>
</dbReference>
<dbReference type="EMBL" id="CP000600">
    <property type="protein sequence ID" value="ABP01044.1"/>
    <property type="molecule type" value="Genomic_DNA"/>
</dbReference>